<evidence type="ECO:0000259" key="2">
    <source>
        <dbReference type="PROSITE" id="PS50097"/>
    </source>
</evidence>
<dbReference type="InterPro" id="IPR000210">
    <property type="entry name" value="BTB/POZ_dom"/>
</dbReference>
<dbReference type="AlphaFoldDB" id="A0A9P3CRK3"/>
<proteinExistence type="predicted"/>
<gene>
    <name evidence="3" type="ORF">CKM354_001073300</name>
</gene>
<name>A0A9P3CRK3_9PEZI</name>
<dbReference type="InterPro" id="IPR011333">
    <property type="entry name" value="SKP1/BTB/POZ_sf"/>
</dbReference>
<reference evidence="3 4" key="1">
    <citation type="submission" date="2021-01" db="EMBL/GenBank/DDBJ databases">
        <title>Cercospora kikuchii MAFF 305040 whole genome shotgun sequence.</title>
        <authorList>
            <person name="Kashiwa T."/>
            <person name="Suzuki T."/>
        </authorList>
    </citation>
    <scope>NUCLEOTIDE SEQUENCE [LARGE SCALE GENOMIC DNA]</scope>
    <source>
        <strain evidence="3 4">MAFF 305040</strain>
    </source>
</reference>
<protein>
    <recommendedName>
        <fullName evidence="2">BTB domain-containing protein</fullName>
    </recommendedName>
</protein>
<dbReference type="RefSeq" id="XP_044662135.1">
    <property type="nucleotide sequence ID" value="XM_044806200.1"/>
</dbReference>
<dbReference type="EMBL" id="BOLY01000007">
    <property type="protein sequence ID" value="GIZ47648.1"/>
    <property type="molecule type" value="Genomic_DNA"/>
</dbReference>
<dbReference type="PROSITE" id="PS50097">
    <property type="entry name" value="BTB"/>
    <property type="match status" value="1"/>
</dbReference>
<evidence type="ECO:0000313" key="4">
    <source>
        <dbReference type="Proteomes" id="UP000825890"/>
    </source>
</evidence>
<feature type="domain" description="BTB" evidence="2">
    <location>
        <begin position="20"/>
        <end position="88"/>
    </location>
</feature>
<dbReference type="GeneID" id="68296308"/>
<evidence type="ECO:0000256" key="1">
    <source>
        <dbReference type="SAM" id="MobiDB-lite"/>
    </source>
</evidence>
<comment type="caution">
    <text evidence="3">The sequence shown here is derived from an EMBL/GenBank/DDBJ whole genome shotgun (WGS) entry which is preliminary data.</text>
</comment>
<dbReference type="CDD" id="cd18186">
    <property type="entry name" value="BTB_POZ_ZBTB_KLHL-like"/>
    <property type="match status" value="1"/>
</dbReference>
<dbReference type="PANTHER" id="PTHR47843:SF2">
    <property type="entry name" value="BTB DOMAIN-CONTAINING PROTEIN"/>
    <property type="match status" value="1"/>
</dbReference>
<accession>A0A9P3CRK3</accession>
<dbReference type="OrthoDB" id="3647113at2759"/>
<keyword evidence="4" id="KW-1185">Reference proteome</keyword>
<dbReference type="Pfam" id="PF00651">
    <property type="entry name" value="BTB"/>
    <property type="match status" value="1"/>
</dbReference>
<sequence>MADREDVTVPEDEHTRIEGDIVAIEVGATTKEIFHVHKKLLMARSAYFKKALHNVGSAFSRLKLANVEIATFDLYVQYIYTGRLPYKTVNDGFEEMVDLYLAAGRLEDSGTMNATIDAMLAFHAATDFVPASSIIQKVYKATEPGSGIRHLFVDIHLWSEDPAMIDEEYDDPRDFLLDLSKAALQQLKAKSEDEEVASYETASCCDYHDHSNGAKCNNRKRKRDDSDAEASEASGDKDSRADSLSPT</sequence>
<organism evidence="3 4">
    <name type="scientific">Cercospora kikuchii</name>
    <dbReference type="NCBI Taxonomy" id="84275"/>
    <lineage>
        <taxon>Eukaryota</taxon>
        <taxon>Fungi</taxon>
        <taxon>Dikarya</taxon>
        <taxon>Ascomycota</taxon>
        <taxon>Pezizomycotina</taxon>
        <taxon>Dothideomycetes</taxon>
        <taxon>Dothideomycetidae</taxon>
        <taxon>Mycosphaerellales</taxon>
        <taxon>Mycosphaerellaceae</taxon>
        <taxon>Cercospora</taxon>
    </lineage>
</organism>
<dbReference type="Proteomes" id="UP000825890">
    <property type="component" value="Unassembled WGS sequence"/>
</dbReference>
<dbReference type="Gene3D" id="3.30.710.10">
    <property type="entry name" value="Potassium Channel Kv1.1, Chain A"/>
    <property type="match status" value="1"/>
</dbReference>
<evidence type="ECO:0000313" key="3">
    <source>
        <dbReference type="EMBL" id="GIZ47648.1"/>
    </source>
</evidence>
<dbReference type="PANTHER" id="PTHR47843">
    <property type="entry name" value="BTB DOMAIN-CONTAINING PROTEIN-RELATED"/>
    <property type="match status" value="1"/>
</dbReference>
<feature type="region of interest" description="Disordered" evidence="1">
    <location>
        <begin position="201"/>
        <end position="247"/>
    </location>
</feature>
<dbReference type="SUPFAM" id="SSF54695">
    <property type="entry name" value="POZ domain"/>
    <property type="match status" value="1"/>
</dbReference>